<keyword evidence="2" id="KW-1185">Reference proteome</keyword>
<proteinExistence type="predicted"/>
<dbReference type="Proteomes" id="UP001601197">
    <property type="component" value="Unassembled WGS sequence"/>
</dbReference>
<evidence type="ECO:0000313" key="1">
    <source>
        <dbReference type="EMBL" id="MFE9171078.1"/>
    </source>
</evidence>
<reference evidence="1 2" key="1">
    <citation type="submission" date="2024-10" db="EMBL/GenBank/DDBJ databases">
        <title>The Natural Products Discovery Center: Release of the First 8490 Sequenced Strains for Exploring Actinobacteria Biosynthetic Diversity.</title>
        <authorList>
            <person name="Kalkreuter E."/>
            <person name="Kautsar S.A."/>
            <person name="Yang D."/>
            <person name="Bader C.D."/>
            <person name="Teijaro C.N."/>
            <person name="Fluegel L."/>
            <person name="Davis C.M."/>
            <person name="Simpson J.R."/>
            <person name="Lauterbach L."/>
            <person name="Steele A.D."/>
            <person name="Gui C."/>
            <person name="Meng S."/>
            <person name="Li G."/>
            <person name="Viehrig K."/>
            <person name="Ye F."/>
            <person name="Su P."/>
            <person name="Kiefer A.F."/>
            <person name="Nichols A."/>
            <person name="Cepeda A.J."/>
            <person name="Yan W."/>
            <person name="Fan B."/>
            <person name="Jiang Y."/>
            <person name="Adhikari A."/>
            <person name="Zheng C.-J."/>
            <person name="Schuster L."/>
            <person name="Cowan T.M."/>
            <person name="Smanski M.J."/>
            <person name="Chevrette M.G."/>
            <person name="De Carvalho L.P.S."/>
            <person name="Shen B."/>
        </authorList>
    </citation>
    <scope>NUCLEOTIDE SEQUENCE [LARGE SCALE GENOMIC DNA]</scope>
    <source>
        <strain evidence="1 2">NPDC007147</strain>
    </source>
</reference>
<sequence>MLTVVNEDGTTPSGSSLLDGIVREGARRMPATALEGEVNACMAELADECDAKGRRLVVRNGYRRPRRVTT</sequence>
<name>A0ABW6KWR4_9ACTN</name>
<comment type="caution">
    <text evidence="1">The sequence shown here is derived from an EMBL/GenBank/DDBJ whole genome shotgun (WGS) entry which is preliminary data.</text>
</comment>
<gene>
    <name evidence="1" type="ORF">ACFYNZ_16380</name>
</gene>
<protein>
    <submittedName>
        <fullName evidence="1">Uncharacterized protein</fullName>
    </submittedName>
</protein>
<organism evidence="1 2">
    <name type="scientific">Streptomyces kebangsaanensis</name>
    <dbReference type="NCBI Taxonomy" id="864058"/>
    <lineage>
        <taxon>Bacteria</taxon>
        <taxon>Bacillati</taxon>
        <taxon>Actinomycetota</taxon>
        <taxon>Actinomycetes</taxon>
        <taxon>Kitasatosporales</taxon>
        <taxon>Streptomycetaceae</taxon>
        <taxon>Streptomyces</taxon>
    </lineage>
</organism>
<evidence type="ECO:0000313" key="2">
    <source>
        <dbReference type="Proteomes" id="UP001601197"/>
    </source>
</evidence>
<dbReference type="EMBL" id="JBIAFJ010000012">
    <property type="protein sequence ID" value="MFE9171078.1"/>
    <property type="molecule type" value="Genomic_DNA"/>
</dbReference>
<accession>A0ABW6KWR4</accession>
<dbReference type="RefSeq" id="WP_388347735.1">
    <property type="nucleotide sequence ID" value="NZ_JBIAFJ010000012.1"/>
</dbReference>